<evidence type="ECO:0000313" key="3">
    <source>
        <dbReference type="EMBL" id="WWA31599.1"/>
    </source>
</evidence>
<evidence type="ECO:0000256" key="1">
    <source>
        <dbReference type="ARBA" id="ARBA00007637"/>
    </source>
</evidence>
<dbReference type="Gene3D" id="3.40.50.720">
    <property type="entry name" value="NAD(P)-binding Rossmann-like Domain"/>
    <property type="match status" value="1"/>
</dbReference>
<dbReference type="EMBL" id="CP144921">
    <property type="protein sequence ID" value="WWA31599.1"/>
    <property type="molecule type" value="Genomic_DNA"/>
</dbReference>
<protein>
    <submittedName>
        <fullName evidence="3">SDR family oxidoreductase</fullName>
    </submittedName>
</protein>
<keyword evidence="4" id="KW-1185">Reference proteome</keyword>
<dbReference type="InterPro" id="IPR001509">
    <property type="entry name" value="Epimerase_deHydtase"/>
</dbReference>
<dbReference type="InterPro" id="IPR036291">
    <property type="entry name" value="NAD(P)-bd_dom_sf"/>
</dbReference>
<comment type="similarity">
    <text evidence="1">Belongs to the NAD(P)-dependent epimerase/dehydratase family.</text>
</comment>
<dbReference type="Pfam" id="PF01370">
    <property type="entry name" value="Epimerase"/>
    <property type="match status" value="1"/>
</dbReference>
<name>A0ABZ2CWR6_9BACI</name>
<dbReference type="PANTHER" id="PTHR43000">
    <property type="entry name" value="DTDP-D-GLUCOSE 4,6-DEHYDRATASE-RELATED"/>
    <property type="match status" value="1"/>
</dbReference>
<evidence type="ECO:0000313" key="4">
    <source>
        <dbReference type="Proteomes" id="UP001341136"/>
    </source>
</evidence>
<organism evidence="3 4">
    <name type="scientific">Shouchella rhizosphaerae</name>
    <dbReference type="NCBI Taxonomy" id="866786"/>
    <lineage>
        <taxon>Bacteria</taxon>
        <taxon>Bacillati</taxon>
        <taxon>Bacillota</taxon>
        <taxon>Bacilli</taxon>
        <taxon>Bacillales</taxon>
        <taxon>Bacillaceae</taxon>
        <taxon>Shouchella</taxon>
    </lineage>
</organism>
<reference evidence="3 4" key="1">
    <citation type="submission" date="2024-01" db="EMBL/GenBank/DDBJ databases">
        <title>Culturomics analysis of mouse respiratory tract.</title>
        <authorList>
            <person name="Phillips A.M."/>
            <person name="Collette N.M."/>
            <person name="Mageeney C.M."/>
            <person name="Sinha A."/>
            <person name="Hern K.E."/>
            <person name="Arkin A.P."/>
            <person name="Williams K.P."/>
            <person name="Branda S."/>
        </authorList>
    </citation>
    <scope>NUCLEOTIDE SEQUENCE [LARGE SCALE GENOMIC DNA]</scope>
    <source>
        <strain evidence="3 4">CP20</strain>
    </source>
</reference>
<feature type="domain" description="NAD-dependent epimerase/dehydratase" evidence="2">
    <location>
        <begin position="4"/>
        <end position="214"/>
    </location>
</feature>
<dbReference type="SUPFAM" id="SSF51735">
    <property type="entry name" value="NAD(P)-binding Rossmann-fold domains"/>
    <property type="match status" value="1"/>
</dbReference>
<dbReference type="Proteomes" id="UP001341136">
    <property type="component" value="Chromosome"/>
</dbReference>
<dbReference type="RefSeq" id="WP_338465440.1">
    <property type="nucleotide sequence ID" value="NZ_CP144921.1"/>
</dbReference>
<gene>
    <name evidence="3" type="ORF">V5G21_07270</name>
</gene>
<sequence length="320" mass="37134">MKQVLVMGGTEFVGKAFLQQLINLGYSVDFLTTGRRRSTISGYTTHIKCNRKKRSDLTAALKHKQYHYIVDISAYDKEDVETLFLSMNHTKLERYLFLSSGSVYCPSDTIFLEDSPRGENSHWGKYGLNKKEAEDFLISKANEIPFVIFRPPYIYGEGNNLYREAYFFYNMALGNPILIPESNTKVQFIHIADVLRTILATFENRHAVCQSYNLAHRETITWKSLMSTFKKITNSPSKIIEVEQKFLTENEIGSKQFFPFRDVSYLMDTTKLTNDGLPTPAINLEKGLERSYKWFKQQRDFVPPRHSMNKVDFILNAYTQ</sequence>
<accession>A0ABZ2CWR6</accession>
<dbReference type="CDD" id="cd05265">
    <property type="entry name" value="SDR_a1"/>
    <property type="match status" value="1"/>
</dbReference>
<evidence type="ECO:0000259" key="2">
    <source>
        <dbReference type="Pfam" id="PF01370"/>
    </source>
</evidence>
<proteinExistence type="inferred from homology"/>